<dbReference type="Proteomes" id="UP000054047">
    <property type="component" value="Unassembled WGS sequence"/>
</dbReference>
<name>A0A0C2GL51_9BILA</name>
<evidence type="ECO:0000313" key="3">
    <source>
        <dbReference type="Proteomes" id="UP000054047"/>
    </source>
</evidence>
<sequence length="135" mass="15687">MVWWSNVFLYEGLAEYWALNAASYALPEQKEYFLRSAIMNVLSSAIPADVLQKGLYHYIFKKAYSNARPEKLWGILSEVCVPNRPCAKAYQIFILWLFVAFIFVNENVVFDNFMSKFRHVQVTVLGDGVVNLWMC</sequence>
<keyword evidence="1" id="KW-0812">Transmembrane</keyword>
<evidence type="ECO:0000256" key="1">
    <source>
        <dbReference type="SAM" id="Phobius"/>
    </source>
</evidence>
<gene>
    <name evidence="2" type="ORF">ANCDUO_10083</name>
</gene>
<dbReference type="AlphaFoldDB" id="A0A0C2GL51"/>
<organism evidence="2 3">
    <name type="scientific">Ancylostoma duodenale</name>
    <dbReference type="NCBI Taxonomy" id="51022"/>
    <lineage>
        <taxon>Eukaryota</taxon>
        <taxon>Metazoa</taxon>
        <taxon>Ecdysozoa</taxon>
        <taxon>Nematoda</taxon>
        <taxon>Chromadorea</taxon>
        <taxon>Rhabditida</taxon>
        <taxon>Rhabditina</taxon>
        <taxon>Rhabditomorpha</taxon>
        <taxon>Strongyloidea</taxon>
        <taxon>Ancylostomatidae</taxon>
        <taxon>Ancylostomatinae</taxon>
        <taxon>Ancylostoma</taxon>
    </lineage>
</organism>
<evidence type="ECO:0000313" key="2">
    <source>
        <dbReference type="EMBL" id="KIH59674.1"/>
    </source>
</evidence>
<evidence type="ECO:0008006" key="4">
    <source>
        <dbReference type="Google" id="ProtNLM"/>
    </source>
</evidence>
<dbReference type="EMBL" id="KN731708">
    <property type="protein sequence ID" value="KIH59674.1"/>
    <property type="molecule type" value="Genomic_DNA"/>
</dbReference>
<dbReference type="InterPro" id="IPR027268">
    <property type="entry name" value="Peptidase_M4/M1_CTD_sf"/>
</dbReference>
<proteinExistence type="predicted"/>
<reference evidence="2 3" key="1">
    <citation type="submission" date="2013-12" db="EMBL/GenBank/DDBJ databases">
        <title>Draft genome of the parsitic nematode Ancylostoma duodenale.</title>
        <authorList>
            <person name="Mitreva M."/>
        </authorList>
    </citation>
    <scope>NUCLEOTIDE SEQUENCE [LARGE SCALE GENOMIC DNA]</scope>
    <source>
        <strain evidence="2 3">Zhejiang</strain>
    </source>
</reference>
<keyword evidence="3" id="KW-1185">Reference proteome</keyword>
<dbReference type="SUPFAM" id="SSF55486">
    <property type="entry name" value="Metalloproteases ('zincins'), catalytic domain"/>
    <property type="match status" value="1"/>
</dbReference>
<accession>A0A0C2GL51</accession>
<protein>
    <recommendedName>
        <fullName evidence="4">Peptidase M1 membrane alanine aminopeptidase domain-containing protein</fullName>
    </recommendedName>
</protein>
<keyword evidence="1" id="KW-1133">Transmembrane helix</keyword>
<keyword evidence="1" id="KW-0472">Membrane</keyword>
<feature type="transmembrane region" description="Helical" evidence="1">
    <location>
        <begin position="89"/>
        <end position="110"/>
    </location>
</feature>
<dbReference type="Gene3D" id="1.10.390.10">
    <property type="entry name" value="Neutral Protease Domain 2"/>
    <property type="match status" value="1"/>
</dbReference>